<organism evidence="9 10">
    <name type="scientific">Rhamnella rubrinervis</name>
    <dbReference type="NCBI Taxonomy" id="2594499"/>
    <lineage>
        <taxon>Eukaryota</taxon>
        <taxon>Viridiplantae</taxon>
        <taxon>Streptophyta</taxon>
        <taxon>Embryophyta</taxon>
        <taxon>Tracheophyta</taxon>
        <taxon>Spermatophyta</taxon>
        <taxon>Magnoliopsida</taxon>
        <taxon>eudicotyledons</taxon>
        <taxon>Gunneridae</taxon>
        <taxon>Pentapetalae</taxon>
        <taxon>rosids</taxon>
        <taxon>fabids</taxon>
        <taxon>Rosales</taxon>
        <taxon>Rhamnaceae</taxon>
        <taxon>rhamnoid group</taxon>
        <taxon>Rhamneae</taxon>
        <taxon>Rhamnella</taxon>
    </lineage>
</organism>
<feature type="region of interest" description="Disordered" evidence="7">
    <location>
        <begin position="1476"/>
        <end position="1528"/>
    </location>
</feature>
<proteinExistence type="predicted"/>
<feature type="domain" description="C3H1-type" evidence="8">
    <location>
        <begin position="2026"/>
        <end position="2055"/>
    </location>
</feature>
<dbReference type="Gene3D" id="4.10.1000.10">
    <property type="entry name" value="Zinc finger, CCCH-type"/>
    <property type="match status" value="2"/>
</dbReference>
<dbReference type="FunFam" id="4.10.1000.10:FF:000008">
    <property type="entry name" value="zinc finger CCCH domain-containing protein 3"/>
    <property type="match status" value="1"/>
</dbReference>
<reference evidence="9" key="1">
    <citation type="submission" date="2020-03" db="EMBL/GenBank/DDBJ databases">
        <title>A high-quality chromosome-level genome assembly of a woody plant with both climbing and erect habits, Rhamnella rubrinervis.</title>
        <authorList>
            <person name="Lu Z."/>
            <person name="Yang Y."/>
            <person name="Zhu X."/>
            <person name="Sun Y."/>
        </authorList>
    </citation>
    <scope>NUCLEOTIDE SEQUENCE</scope>
    <source>
        <strain evidence="9">BYM</strain>
        <tissue evidence="9">Leaf</tissue>
    </source>
</reference>
<keyword evidence="4 6" id="KW-0862">Zinc</keyword>
<evidence type="ECO:0000256" key="6">
    <source>
        <dbReference type="PROSITE-ProRule" id="PRU00723"/>
    </source>
</evidence>
<dbReference type="PROSITE" id="PS50103">
    <property type="entry name" value="ZF_C3H1"/>
    <property type="match status" value="4"/>
</dbReference>
<dbReference type="Proteomes" id="UP000796880">
    <property type="component" value="Unassembled WGS sequence"/>
</dbReference>
<keyword evidence="5" id="KW-0238">DNA-binding</keyword>
<evidence type="ECO:0000256" key="3">
    <source>
        <dbReference type="ARBA" id="ARBA00022771"/>
    </source>
</evidence>
<feature type="compositionally biased region" description="Basic residues" evidence="7">
    <location>
        <begin position="2155"/>
        <end position="2170"/>
    </location>
</feature>
<dbReference type="OrthoDB" id="3247158at2759"/>
<name>A0A8K0H6Z7_9ROSA</name>
<dbReference type="FunFam" id="4.10.1000.10:FF:000022">
    <property type="entry name" value="Zinc finger CCCH domain-containing protein 7"/>
    <property type="match status" value="1"/>
</dbReference>
<feature type="region of interest" description="Disordered" evidence="7">
    <location>
        <begin position="1"/>
        <end position="188"/>
    </location>
</feature>
<evidence type="ECO:0000256" key="7">
    <source>
        <dbReference type="SAM" id="MobiDB-lite"/>
    </source>
</evidence>
<dbReference type="PANTHER" id="PTHR46156:SF1">
    <property type="entry name" value="ZINC FINGER CCCH DOMAIN-CONTAINING PROTEIN 3"/>
    <property type="match status" value="1"/>
</dbReference>
<feature type="compositionally biased region" description="Basic and acidic residues" evidence="7">
    <location>
        <begin position="164"/>
        <end position="175"/>
    </location>
</feature>
<keyword evidence="10" id="KW-1185">Reference proteome</keyword>
<feature type="compositionally biased region" description="Pro residues" evidence="7">
    <location>
        <begin position="60"/>
        <end position="88"/>
    </location>
</feature>
<dbReference type="GO" id="GO:0005634">
    <property type="term" value="C:nucleus"/>
    <property type="evidence" value="ECO:0007669"/>
    <property type="project" value="TreeGrafter"/>
</dbReference>
<evidence type="ECO:0000256" key="4">
    <source>
        <dbReference type="ARBA" id="ARBA00022833"/>
    </source>
</evidence>
<dbReference type="GO" id="GO:0003677">
    <property type="term" value="F:DNA binding"/>
    <property type="evidence" value="ECO:0007669"/>
    <property type="project" value="UniProtKB-KW"/>
</dbReference>
<feature type="compositionally biased region" description="Basic residues" evidence="7">
    <location>
        <begin position="44"/>
        <end position="58"/>
    </location>
</feature>
<feature type="domain" description="C3H1-type" evidence="8">
    <location>
        <begin position="2108"/>
        <end position="2135"/>
    </location>
</feature>
<keyword evidence="2" id="KW-0677">Repeat</keyword>
<feature type="compositionally biased region" description="Basic and acidic residues" evidence="7">
    <location>
        <begin position="325"/>
        <end position="335"/>
    </location>
</feature>
<feature type="domain" description="C3H1-type" evidence="8">
    <location>
        <begin position="2081"/>
        <end position="2107"/>
    </location>
</feature>
<dbReference type="PANTHER" id="PTHR46156">
    <property type="entry name" value="CCCH ZINGC FINGER"/>
    <property type="match status" value="1"/>
</dbReference>
<feature type="zinc finger region" description="C3H1-type" evidence="6">
    <location>
        <begin position="2108"/>
        <end position="2135"/>
    </location>
</feature>
<feature type="compositionally biased region" description="Basic and acidic residues" evidence="7">
    <location>
        <begin position="118"/>
        <end position="139"/>
    </location>
</feature>
<gene>
    <name evidence="9" type="ORF">FNV43_RR12227</name>
</gene>
<evidence type="ECO:0000259" key="8">
    <source>
        <dbReference type="PROSITE" id="PS50103"/>
    </source>
</evidence>
<feature type="compositionally biased region" description="Polar residues" evidence="7">
    <location>
        <begin position="1476"/>
        <end position="1505"/>
    </location>
</feature>
<feature type="region of interest" description="Disordered" evidence="7">
    <location>
        <begin position="1654"/>
        <end position="1698"/>
    </location>
</feature>
<feature type="zinc finger region" description="C3H1-type" evidence="6">
    <location>
        <begin position="2081"/>
        <end position="2107"/>
    </location>
</feature>
<sequence length="2282" mass="251548">MSSMDLPRMIHHQNPRYVPFSPPLPPPRPQYPDDPNFHSPRPPNHPHYHPHHYHHRLHQPPAPQQPAIPPPPPPQSSSYHPPPPPPYNPSQSQFTFSAPNHNHPFEDDHSRPSQHLRLPSDRPRHRLPEFDRSYQESRTDFWNPSRIMADKRPERPYTPLSFDSDPRKLQYDHKPMSMSPYRTAEKFRHDSEGISRIRGEYDEGFESKYREEMAWGREDENYYSRGQFQSSSDTSFRELGFVSDPIASSRDLELNSGSNGGRYSVSYDDEIFRSDKSDGIRENPRCFHDRKHSSWFERGTAAENSNGNGKREYYGSDLGRYSNRGSKDGSHEYNRTPKKQFQKKSALLRLQMAKPHRRNTESGQLHYSGYLDNSSSNSYRWRDQHVYLSPEMDEDEREESPVELDVSFKSNALVAKAIVAPLSSSDVTDAGLTPRNRKVMKDSVSDGDCLSSELTKLGGDAANLLSSSHVAYNTSTSDKALLKSEVKVTSGSKNSLNSGLTKPSEVTVNSPSSTHVAVETSSSDKESTKSQGKVTSGIKNSCLSSELSKLSKDTVNFHSSTHVAIDTSISDKESTKSEGKVTSGIKNSCLNSELTKLSEDAVNFRSSTHVANSISNSDQELIKSKGTVTSGNKDVCNNRSLACLKVEMSPNGTVLDKDSARISSGKLSSPKVAKKKKVVKKIMKHSTHPRACRLSSQSIKKNNDPVITSGGVYSPSAAAGTQKGLTSSSCPCPVVEKKAEEGSPMAMASEEFENELSSCTKSGNKIEKNANGSNSALGSSSSLEKYKIDVVPENADKSVNINSLDNVGFVIDVKQSCKAEETSRHENVLEKESSETMLPGKGNLDSGLSNSGEMKMREDLMSIYYTENCTDTTLGIVKGVKLSKVESATCDIGIVDALSKQPCGIKVPTSCENGILDEVSKVTFSAGSSATIGLSSSGESIIHADASQHGRGTNCVSDSGCNNYDENIFSNSQTIDCAAKKPPPDGDTAIHENDATGRSPTIKASVGDMEEETPVIKKKSTVRTMLDFSRTSDVDLDPVNVSNSATAVDTALSLTFKDRSCEEAVSFDGSLDFGLRPGIDGNSSLDAFPEANFLPRPAVNNGSHETPPHCRKRRKFSLSHLASCSPTASLINEQSENTSMSYIEAPSTSNVPWTQQKSEAGTSSRDTLCGTTNLMPCEKEIAVWLGNKFSGGSFDAVGAARGSFNDDNLKAENQRVSSCSTLEESKVPSRSFCSSESEIQQEKDDAPVIAVNHQNDFTNLECNREEKLGVHALKEKIILHDKIAQCTIPSNFRPPDVDQSLTCTSMEYDHLLVKDNLPCISNDLSLSADGHGVSTSTSNDELMEIVADTLSDTGSPQTSLNVSDISMLDGKESPSQMSNGIYQNDKNLDDKSVVDGISDVSAQASLSERSKIYLKSDHGTEVLGKTVPLPIKDSKSTFPGLNNVTGECNERKNQVVHSIPKIFPGRASPVYTMVQKTTPSSHANPRTWHRNGNSSASSLPGSNPLRNVPPKRQFPEREGSFRSTSYVRKGNSLVRKPSLVAPLPQGSHGVSLSVYRLNSVGTDVKKGTGSDSGVDISNPPSLLRTGGMNACFDRPRTSLIFNNNKLPNSTAILSGDCTSSLLAEPLNGCSGTTSDTVPSSENDYTAKFAEGSLRTGTLENQNGQSNFVDNQTEQNRNSESNSLDNQMEQNDGNLASSNMKRIVYVKRKSNQLVATSNSSDLSIPNADKIQSSSFDGYYKRRKNQLIRTPLEGQTKQTVMADDNLNSVVQGAPKVISSRFSKRRSHKVIAKTCKLSKNSLVWTLSKNDGGSLDHQKVVPSLFPWKRATYWRSFIQNRNFFLKNSSLSVISRKLLLSRKQDAVYTRSTNGFSLRKSKVLSVGGSSLKWSKSIEKRSKKANEEATIAVAEAERKKREQNQASKVNPGSKNKNHSPRERIFRIGSVRYKMDPSRRTLQRISDGESSCSASPHPDKDAKRSYVPRRLVIGNDEYIRIGNGNQLIRDPKKRTRILASEKIRWSLHTARLRLARKRKYCQFFTRFGKCNKDDGKCPYIHDRSKVAVCTKFLNGLCFNANCKLTHKVIPERMPDCSYFLQGLCTNQSCPYRHVNVNPKASTCEEFLRGYCADGNECRRKHSYVCPIFEATGTCPQGSKCKLHHPKNRTKGKKRKQTRKQKNEQGRYFGSMHVSAVEPIKAVSEKLNAQARHQNGIVSEGKFGDFIAIDVSDDEAGENNGVRGEQATFSDSDLSHFELDDLDELIKPVRIMDRNLMRQSFLDRSSPNVKTC</sequence>
<evidence type="ECO:0000256" key="2">
    <source>
        <dbReference type="ARBA" id="ARBA00022737"/>
    </source>
</evidence>
<feature type="region of interest" description="Disordered" evidence="7">
    <location>
        <begin position="491"/>
        <end position="536"/>
    </location>
</feature>
<feature type="region of interest" description="Disordered" evidence="7">
    <location>
        <begin position="1908"/>
        <end position="1977"/>
    </location>
</feature>
<evidence type="ECO:0000313" key="9">
    <source>
        <dbReference type="EMBL" id="KAF3447047.1"/>
    </source>
</evidence>
<feature type="region of interest" description="Disordered" evidence="7">
    <location>
        <begin position="2155"/>
        <end position="2176"/>
    </location>
</feature>
<evidence type="ECO:0000256" key="5">
    <source>
        <dbReference type="ARBA" id="ARBA00023125"/>
    </source>
</evidence>
<feature type="zinc finger region" description="C3H1-type" evidence="6">
    <location>
        <begin position="2026"/>
        <end position="2055"/>
    </location>
</feature>
<feature type="region of interest" description="Disordered" evidence="7">
    <location>
        <begin position="297"/>
        <end position="342"/>
    </location>
</feature>
<feature type="domain" description="C3H1-type" evidence="8">
    <location>
        <begin position="2136"/>
        <end position="2158"/>
    </location>
</feature>
<dbReference type="SMART" id="SM00356">
    <property type="entry name" value="ZnF_C3H1"/>
    <property type="match status" value="5"/>
</dbReference>
<comment type="caution">
    <text evidence="9">The sequence shown here is derived from an EMBL/GenBank/DDBJ whole genome shotgun (WGS) entry which is preliminary data.</text>
</comment>
<feature type="region of interest" description="Disordered" evidence="7">
    <location>
        <begin position="1146"/>
        <end position="1165"/>
    </location>
</feature>
<feature type="region of interest" description="Disordered" evidence="7">
    <location>
        <begin position="989"/>
        <end position="1011"/>
    </location>
</feature>
<dbReference type="InterPro" id="IPR000571">
    <property type="entry name" value="Znf_CCCH"/>
</dbReference>
<feature type="zinc finger region" description="C3H1-type" evidence="6">
    <location>
        <begin position="2136"/>
        <end position="2158"/>
    </location>
</feature>
<accession>A0A8K0H6Z7</accession>
<keyword evidence="1 6" id="KW-0479">Metal-binding</keyword>
<dbReference type="EMBL" id="VOIH02000005">
    <property type="protein sequence ID" value="KAF3447047.1"/>
    <property type="molecule type" value="Genomic_DNA"/>
</dbReference>
<evidence type="ECO:0000256" key="1">
    <source>
        <dbReference type="ARBA" id="ARBA00022723"/>
    </source>
</evidence>
<feature type="compositionally biased region" description="Polar residues" evidence="7">
    <location>
        <begin position="491"/>
        <end position="515"/>
    </location>
</feature>
<dbReference type="GO" id="GO:0008270">
    <property type="term" value="F:zinc ion binding"/>
    <property type="evidence" value="ECO:0007669"/>
    <property type="project" value="UniProtKB-KW"/>
</dbReference>
<feature type="compositionally biased region" description="Pro residues" evidence="7">
    <location>
        <begin position="20"/>
        <end position="32"/>
    </location>
</feature>
<evidence type="ECO:0000313" key="10">
    <source>
        <dbReference type="Proteomes" id="UP000796880"/>
    </source>
</evidence>
<feature type="compositionally biased region" description="Polar residues" evidence="7">
    <location>
        <begin position="1916"/>
        <end position="1926"/>
    </location>
</feature>
<protein>
    <recommendedName>
        <fullName evidence="8">C3H1-type domain-containing protein</fullName>
    </recommendedName>
</protein>
<keyword evidence="3 6" id="KW-0863">Zinc-finger</keyword>